<proteinExistence type="predicted"/>
<gene>
    <name evidence="1" type="ORF">B277_03038</name>
    <name evidence="2" type="ORF">CWN80_01955</name>
</gene>
<dbReference type="RefSeq" id="WP_007924976.1">
    <property type="nucleotide sequence ID" value="NZ_ALWX01000011.1"/>
</dbReference>
<reference evidence="2" key="3">
    <citation type="submission" date="2017-11" db="EMBL/GenBank/DDBJ databases">
        <authorList>
            <person name="Seuylemezian A."/>
            <person name="Cooper K."/>
            <person name="Vaishampayan P."/>
        </authorList>
    </citation>
    <scope>NUCLEOTIDE SEQUENCE</scope>
    <source>
        <strain evidence="2">PVAS-1</strain>
    </source>
</reference>
<dbReference type="AlphaFoldDB" id="K1EA66"/>
<sequence>MAYGEPVFRADRVDTNGIEVSLVGHSRHTSTESWMTFSWRTRLSPGGSNRRFYMHRGEPWGMSTSVALSMLHELNDQHRLSSDPAPTVRPEVLFSTSMTPDMRSRIWTQICLPEDRWSQDVEFVVTQDPYRRNQWRKIGIVDSASGQVAFRSTTLDGTYPPKKIIPSWTDWYLDNSMLDCEGRELGAFLDLLTGTREPMARTLPPVHGHGV</sequence>
<name>K1EA66_9MICO</name>
<dbReference type="OrthoDB" id="9819856at2"/>
<evidence type="ECO:0000313" key="3">
    <source>
        <dbReference type="Proteomes" id="UP000004474"/>
    </source>
</evidence>
<keyword evidence="4" id="KW-1185">Reference proteome</keyword>
<reference evidence="1 3" key="2">
    <citation type="journal article" date="2012" name="J. Bacteriol.">
        <title>Genome Sequence of Janibacter hoylei MTCC8307, Isolated from the Stratospheric Air.</title>
        <authorList>
            <person name="Pawar S.P."/>
            <person name="Dhotre D.P."/>
            <person name="Shetty S.A."/>
            <person name="Chowdhury S.P."/>
            <person name="Chaudhari B.L."/>
            <person name="Shouche Y.S."/>
        </authorList>
    </citation>
    <scope>NUCLEOTIDE SEQUENCE [LARGE SCALE GENOMIC DNA]</scope>
    <source>
        <strain evidence="1 3">PVAS-1</strain>
    </source>
</reference>
<protein>
    <submittedName>
        <fullName evidence="1">Uncharacterized protein</fullName>
    </submittedName>
</protein>
<accession>K1EA66</accession>
<reference evidence="2 4" key="1">
    <citation type="journal article" date="2009" name="Int. J. Syst. Evol. Microbiol.">
        <title>Janibacter hoylei sp. nov., Bacillus isronensis sp. nov. and Bacillus aryabhattai sp. nov., isolated from cryotubes used for collecting air from the upper atmosphere.</title>
        <authorList>
            <person name="Shivaji S."/>
            <person name="Chaturvedi P."/>
            <person name="Begum Z."/>
            <person name="Pindi P.K."/>
            <person name="Manorama R."/>
            <person name="Padmanaban D.A."/>
            <person name="Shouche Y.S."/>
            <person name="Pawar S."/>
            <person name="Vaishampayan P."/>
            <person name="Dutt C.B."/>
            <person name="Datta G.N."/>
            <person name="Manchanda R.K."/>
            <person name="Rao U.R."/>
            <person name="Bhargava P.M."/>
            <person name="Narlikar J.V."/>
        </authorList>
    </citation>
    <scope>NUCLEOTIDE SEQUENCE [LARGE SCALE GENOMIC DNA]</scope>
    <source>
        <strain evidence="2 4">PVAS-1</strain>
    </source>
</reference>
<evidence type="ECO:0000313" key="2">
    <source>
        <dbReference type="EMBL" id="RWU85750.1"/>
    </source>
</evidence>
<dbReference type="EMBL" id="PIPF01000001">
    <property type="protein sequence ID" value="RWU85750.1"/>
    <property type="molecule type" value="Genomic_DNA"/>
</dbReference>
<evidence type="ECO:0000313" key="4">
    <source>
        <dbReference type="Proteomes" id="UP000288711"/>
    </source>
</evidence>
<evidence type="ECO:0000313" key="1">
    <source>
        <dbReference type="EMBL" id="EKA62267.1"/>
    </source>
</evidence>
<dbReference type="EMBL" id="ALWX01000011">
    <property type="protein sequence ID" value="EKA62267.1"/>
    <property type="molecule type" value="Genomic_DNA"/>
</dbReference>
<organism evidence="1 3">
    <name type="scientific">Janibacter hoylei PVAS-1</name>
    <dbReference type="NCBI Taxonomy" id="1210046"/>
    <lineage>
        <taxon>Bacteria</taxon>
        <taxon>Bacillati</taxon>
        <taxon>Actinomycetota</taxon>
        <taxon>Actinomycetes</taxon>
        <taxon>Micrococcales</taxon>
        <taxon>Intrasporangiaceae</taxon>
        <taxon>Janibacter</taxon>
    </lineage>
</organism>
<comment type="caution">
    <text evidence="1">The sequence shown here is derived from an EMBL/GenBank/DDBJ whole genome shotgun (WGS) entry which is preliminary data.</text>
</comment>
<dbReference type="Proteomes" id="UP000288711">
    <property type="component" value="Unassembled WGS sequence"/>
</dbReference>
<dbReference type="Proteomes" id="UP000004474">
    <property type="component" value="Unassembled WGS sequence"/>
</dbReference>